<sequence length="188" mass="21273">MQNNRKMLLLVLLVLLIARFVIVPIVDWQDEKLASIAANSNNLHKSEQVIARSEKIATELAHVKQLNQTLSDKYFQQANLNDFKLKLQQQLESLFSQHNLKVKNFSWVAHIPGDVVQERANISFEGEIKNVVALQLAMAQLPQLLQIIQWNFPIRNMSETSLGTTRGQLLVAAYNVAPTKLANYQGEG</sequence>
<dbReference type="RefSeq" id="WP_085282485.1">
    <property type="nucleotide sequence ID" value="NZ_FOBI01000001.1"/>
</dbReference>
<dbReference type="OrthoDB" id="6309436at2"/>
<organism evidence="1 2">
    <name type="scientific">Colwellia chukchiensis</name>
    <dbReference type="NCBI Taxonomy" id="641665"/>
    <lineage>
        <taxon>Bacteria</taxon>
        <taxon>Pseudomonadati</taxon>
        <taxon>Pseudomonadota</taxon>
        <taxon>Gammaproteobacteria</taxon>
        <taxon>Alteromonadales</taxon>
        <taxon>Colwelliaceae</taxon>
        <taxon>Colwellia</taxon>
    </lineage>
</organism>
<dbReference type="AlphaFoldDB" id="A0A1H7H9L0"/>
<evidence type="ECO:0000313" key="1">
    <source>
        <dbReference type="EMBL" id="SEK46974.1"/>
    </source>
</evidence>
<dbReference type="STRING" id="641665.GCA_002104455_00271"/>
<name>A0A1H7H9L0_9GAMM</name>
<keyword evidence="2" id="KW-1185">Reference proteome</keyword>
<dbReference type="Proteomes" id="UP000199297">
    <property type="component" value="Unassembled WGS sequence"/>
</dbReference>
<gene>
    <name evidence="1" type="ORF">SAMN05216262_101434</name>
</gene>
<evidence type="ECO:0000313" key="2">
    <source>
        <dbReference type="Proteomes" id="UP000199297"/>
    </source>
</evidence>
<dbReference type="EMBL" id="FOBI01000001">
    <property type="protein sequence ID" value="SEK46974.1"/>
    <property type="molecule type" value="Genomic_DNA"/>
</dbReference>
<protein>
    <submittedName>
        <fullName evidence="1">Uncharacterized protein</fullName>
    </submittedName>
</protein>
<proteinExistence type="predicted"/>
<accession>A0A1H7H9L0</accession>
<reference evidence="2" key="1">
    <citation type="submission" date="2016-10" db="EMBL/GenBank/DDBJ databases">
        <authorList>
            <person name="Varghese N."/>
            <person name="Submissions S."/>
        </authorList>
    </citation>
    <scope>NUCLEOTIDE SEQUENCE [LARGE SCALE GENOMIC DNA]</scope>
    <source>
        <strain evidence="2">CGMCC 1.9127</strain>
    </source>
</reference>